<keyword evidence="8" id="KW-1185">Reference proteome</keyword>
<dbReference type="GO" id="GO:0003677">
    <property type="term" value="F:DNA binding"/>
    <property type="evidence" value="ECO:0007669"/>
    <property type="project" value="UniProtKB-KW"/>
</dbReference>
<comment type="caution">
    <text evidence="7">The sequence shown here is derived from an EMBL/GenBank/DDBJ whole genome shotgun (WGS) entry which is preliminary data.</text>
</comment>
<dbReference type="InterPro" id="IPR021858">
    <property type="entry name" value="Fun_TF"/>
</dbReference>
<keyword evidence="1" id="KW-0479">Metal-binding</keyword>
<dbReference type="GO" id="GO:0046872">
    <property type="term" value="F:metal ion binding"/>
    <property type="evidence" value="ECO:0007669"/>
    <property type="project" value="UniProtKB-KW"/>
</dbReference>
<dbReference type="PANTHER" id="PTHR36206">
    <property type="entry name" value="ASPERCRYPTIN BIOSYNTHESIS CLUSTER-SPECIFIC TRANSCRIPTION REGULATOR ATNN-RELATED"/>
    <property type="match status" value="1"/>
</dbReference>
<dbReference type="OrthoDB" id="3145928at2759"/>
<evidence type="ECO:0000256" key="6">
    <source>
        <dbReference type="ARBA" id="ARBA00023242"/>
    </source>
</evidence>
<dbReference type="Proteomes" id="UP000730481">
    <property type="component" value="Unassembled WGS sequence"/>
</dbReference>
<dbReference type="AlphaFoldDB" id="A0A9P5AHQ4"/>
<dbReference type="InterPro" id="IPR052360">
    <property type="entry name" value="Transcr_Regulatory_Proteins"/>
</dbReference>
<evidence type="ECO:0000256" key="4">
    <source>
        <dbReference type="ARBA" id="ARBA00023125"/>
    </source>
</evidence>
<keyword evidence="6" id="KW-0539">Nucleus</keyword>
<dbReference type="EMBL" id="PVQB02000313">
    <property type="protein sequence ID" value="KAF4338913.1"/>
    <property type="molecule type" value="Genomic_DNA"/>
</dbReference>
<evidence type="ECO:0000313" key="8">
    <source>
        <dbReference type="Proteomes" id="UP000730481"/>
    </source>
</evidence>
<evidence type="ECO:0000256" key="5">
    <source>
        <dbReference type="ARBA" id="ARBA00023163"/>
    </source>
</evidence>
<dbReference type="PANTHER" id="PTHR36206:SF16">
    <property type="entry name" value="TRANSCRIPTION FACTOR DOMAIN-CONTAINING PROTEIN-RELATED"/>
    <property type="match status" value="1"/>
</dbReference>
<keyword evidence="3" id="KW-0805">Transcription regulation</keyword>
<evidence type="ECO:0000256" key="1">
    <source>
        <dbReference type="ARBA" id="ARBA00022723"/>
    </source>
</evidence>
<reference evidence="7" key="1">
    <citation type="journal article" date="2017" name="Mycologia">
        <title>Fusarium algeriense, sp. nov., a novel toxigenic crown rot pathogen of durum wheat from Algeria is nested in the Fusarium burgessii species complex.</title>
        <authorList>
            <person name="Laraba I."/>
            <person name="Keddad A."/>
            <person name="Boureghda H."/>
            <person name="Abdallah N."/>
            <person name="Vaughan M.M."/>
            <person name="Proctor R.H."/>
            <person name="Busman M."/>
            <person name="O'Donnell K."/>
        </authorList>
    </citation>
    <scope>NUCLEOTIDE SEQUENCE</scope>
    <source>
        <strain evidence="7">NRRL 25174</strain>
    </source>
</reference>
<keyword evidence="5" id="KW-0804">Transcription</keyword>
<reference evidence="7" key="2">
    <citation type="submission" date="2020-02" db="EMBL/GenBank/DDBJ databases">
        <title>Identification and distribution of gene clusters putatively required for synthesis of sphingolipid metabolism inhibitors in phylogenetically diverse species of the filamentous fungus Fusarium.</title>
        <authorList>
            <person name="Kim H.-S."/>
            <person name="Busman M."/>
            <person name="Brown D.W."/>
            <person name="Divon H."/>
            <person name="Uhlig S."/>
            <person name="Proctor R.H."/>
        </authorList>
    </citation>
    <scope>NUCLEOTIDE SEQUENCE</scope>
    <source>
        <strain evidence="7">NRRL 25174</strain>
    </source>
</reference>
<accession>A0A9P5AHQ4</accession>
<gene>
    <name evidence="7" type="ORF">FBEOM_7176</name>
</gene>
<protein>
    <submittedName>
        <fullName evidence="7">C6 zinc finger domain protein</fullName>
    </submittedName>
</protein>
<evidence type="ECO:0000313" key="7">
    <source>
        <dbReference type="EMBL" id="KAF4338913.1"/>
    </source>
</evidence>
<sequence length="483" mass="54212">MDKTHASCEGYGIWGGGHKATLHRGSSHANNKACVALSVYQPSSFPSTLNQHQINAFSHFQQYLAKKIPGVFESGFWSKLVLQASVQEPAVLHSVIALAACQAGNERLALNNYNRAIIELRQHLTCNTKYALRFTLITCMLFTCLELVRGERKASEIHLQNGLRLLSDLQSRTPRLRVASSKNVITLTQHTETSDDCIVEAFTRLNVQSALFGQGSTFLYELGDDPRKGVSKYSTASNFSTVTEARQHLDFFMNGVLWLSSQGDSLTQEGKKITNDLHRKRRILESSLDHWMVALQSSPFARSPNVGGDIQTRFGIRILRIYHTMIKIMVATCLRGKDEMIYDRYIPDFTSLLQQVWELWTQAAVEFGTIHHVNSFTADLGYIPPLYYTSLRCRDPNLRRIAIDLLAKAPHSEGAWDGRLASVIAKKVMDIEESNIYQGYEMKAGVIEPLNIRGSLLPTVPAPARINSIAIIPDPTERYKNVK</sequence>
<proteinExistence type="predicted"/>
<evidence type="ECO:0000256" key="2">
    <source>
        <dbReference type="ARBA" id="ARBA00022833"/>
    </source>
</evidence>
<keyword evidence="2" id="KW-0862">Zinc</keyword>
<name>A0A9P5AHQ4_9HYPO</name>
<dbReference type="Pfam" id="PF11951">
    <property type="entry name" value="Fungal_trans_2"/>
    <property type="match status" value="1"/>
</dbReference>
<keyword evidence="4" id="KW-0238">DNA-binding</keyword>
<evidence type="ECO:0000256" key="3">
    <source>
        <dbReference type="ARBA" id="ARBA00023015"/>
    </source>
</evidence>
<organism evidence="7 8">
    <name type="scientific">Fusarium beomiforme</name>
    <dbReference type="NCBI Taxonomy" id="44412"/>
    <lineage>
        <taxon>Eukaryota</taxon>
        <taxon>Fungi</taxon>
        <taxon>Dikarya</taxon>
        <taxon>Ascomycota</taxon>
        <taxon>Pezizomycotina</taxon>
        <taxon>Sordariomycetes</taxon>
        <taxon>Hypocreomycetidae</taxon>
        <taxon>Hypocreales</taxon>
        <taxon>Nectriaceae</taxon>
        <taxon>Fusarium</taxon>
        <taxon>Fusarium burgessii species complex</taxon>
    </lineage>
</organism>